<proteinExistence type="predicted"/>
<accession>A0A0F9EY30</accession>
<feature type="non-terminal residue" evidence="1">
    <location>
        <position position="1"/>
    </location>
</feature>
<protein>
    <submittedName>
        <fullName evidence="1">Uncharacterized protein</fullName>
    </submittedName>
</protein>
<evidence type="ECO:0000313" key="1">
    <source>
        <dbReference type="EMBL" id="KKL78929.1"/>
    </source>
</evidence>
<organism evidence="1">
    <name type="scientific">marine sediment metagenome</name>
    <dbReference type="NCBI Taxonomy" id="412755"/>
    <lineage>
        <taxon>unclassified sequences</taxon>
        <taxon>metagenomes</taxon>
        <taxon>ecological metagenomes</taxon>
    </lineage>
</organism>
<dbReference type="EMBL" id="LAZR01023314">
    <property type="protein sequence ID" value="KKL78929.1"/>
    <property type="molecule type" value="Genomic_DNA"/>
</dbReference>
<comment type="caution">
    <text evidence="1">The sequence shown here is derived from an EMBL/GenBank/DDBJ whole genome shotgun (WGS) entry which is preliminary data.</text>
</comment>
<gene>
    <name evidence="1" type="ORF">LCGC14_2019990</name>
</gene>
<sequence length="68" mass="7607">PLHAAAPELLGALEALERAQLVKEEYYRQCDLGQPPSKGWEKLNFTDVTATRLRANELSRAAIEEAKK</sequence>
<name>A0A0F9EY30_9ZZZZ</name>
<reference evidence="1" key="1">
    <citation type="journal article" date="2015" name="Nature">
        <title>Complex archaea that bridge the gap between prokaryotes and eukaryotes.</title>
        <authorList>
            <person name="Spang A."/>
            <person name="Saw J.H."/>
            <person name="Jorgensen S.L."/>
            <person name="Zaremba-Niedzwiedzka K."/>
            <person name="Martijn J."/>
            <person name="Lind A.E."/>
            <person name="van Eijk R."/>
            <person name="Schleper C."/>
            <person name="Guy L."/>
            <person name="Ettema T.J."/>
        </authorList>
    </citation>
    <scope>NUCLEOTIDE SEQUENCE</scope>
</reference>
<dbReference type="AlphaFoldDB" id="A0A0F9EY30"/>